<evidence type="ECO:0000313" key="5">
    <source>
        <dbReference type="Proteomes" id="UP000623129"/>
    </source>
</evidence>
<dbReference type="GO" id="GO:0008270">
    <property type="term" value="F:zinc ion binding"/>
    <property type="evidence" value="ECO:0007669"/>
    <property type="project" value="UniProtKB-KW"/>
</dbReference>
<keyword evidence="1" id="KW-0479">Metal-binding</keyword>
<keyword evidence="1" id="KW-0862">Zinc</keyword>
<dbReference type="Pfam" id="PF13912">
    <property type="entry name" value="zf-C2H2_6"/>
    <property type="match status" value="1"/>
</dbReference>
<name>A0A833V6G6_9POAL</name>
<dbReference type="PROSITE" id="PS50157">
    <property type="entry name" value="ZINC_FINGER_C2H2_2"/>
    <property type="match status" value="1"/>
</dbReference>
<evidence type="ECO:0000256" key="2">
    <source>
        <dbReference type="SAM" id="MobiDB-lite"/>
    </source>
</evidence>
<accession>A0A833V6G6</accession>
<dbReference type="AlphaFoldDB" id="A0A833V6G6"/>
<organism evidence="4 5">
    <name type="scientific">Carex littledalei</name>
    <dbReference type="NCBI Taxonomy" id="544730"/>
    <lineage>
        <taxon>Eukaryota</taxon>
        <taxon>Viridiplantae</taxon>
        <taxon>Streptophyta</taxon>
        <taxon>Embryophyta</taxon>
        <taxon>Tracheophyta</taxon>
        <taxon>Spermatophyta</taxon>
        <taxon>Magnoliopsida</taxon>
        <taxon>Liliopsida</taxon>
        <taxon>Poales</taxon>
        <taxon>Cyperaceae</taxon>
        <taxon>Cyperoideae</taxon>
        <taxon>Cariceae</taxon>
        <taxon>Carex</taxon>
        <taxon>Carex subgen. Euthyceras</taxon>
    </lineage>
</organism>
<gene>
    <name evidence="4" type="ORF">FCM35_KLT07892</name>
</gene>
<reference evidence="4" key="1">
    <citation type="submission" date="2020-01" db="EMBL/GenBank/DDBJ databases">
        <title>Genome sequence of Kobresia littledalei, the first chromosome-level genome in the family Cyperaceae.</title>
        <authorList>
            <person name="Qu G."/>
        </authorList>
    </citation>
    <scope>NUCLEOTIDE SEQUENCE</scope>
    <source>
        <strain evidence="4">C.B.Clarke</strain>
        <tissue evidence="4">Leaf</tissue>
    </source>
</reference>
<protein>
    <recommendedName>
        <fullName evidence="3">C2H2-type domain-containing protein</fullName>
    </recommendedName>
</protein>
<feature type="compositionally biased region" description="Basic and acidic residues" evidence="2">
    <location>
        <begin position="87"/>
        <end position="96"/>
    </location>
</feature>
<keyword evidence="5" id="KW-1185">Reference proteome</keyword>
<dbReference type="Proteomes" id="UP000623129">
    <property type="component" value="Unassembled WGS sequence"/>
</dbReference>
<evidence type="ECO:0000256" key="1">
    <source>
        <dbReference type="PROSITE-ProRule" id="PRU00042"/>
    </source>
</evidence>
<proteinExistence type="predicted"/>
<sequence length="260" mass="29679">MVRWGSLLFLSCHLRRSERGEKRGSERREVVRFRGGGFRWGFRWGHFRAREIGAIVVWHMNSHSGDKTKRKSAYGHEEPEDLTPDSNVRDVSGDLKRKTRSAYGNEEPEDLTPKSKLKFDLNKMPEELLEIDIPESGAEQVEPKSLSLEMWLKDREKIQVTDPASEEKEQIDQATKAGPEADLKTTVYECNTCYRTFGSQQVLGDHLTGQTSDGTCPQDIESTAVVPRFNCDGYILKSNYVGWATRRRSVKVVISDLVRN</sequence>
<keyword evidence="1" id="KW-0863">Zinc-finger</keyword>
<dbReference type="InterPro" id="IPR013087">
    <property type="entry name" value="Znf_C2H2_type"/>
</dbReference>
<comment type="caution">
    <text evidence="4">The sequence shown here is derived from an EMBL/GenBank/DDBJ whole genome shotgun (WGS) entry which is preliminary data.</text>
</comment>
<evidence type="ECO:0000259" key="3">
    <source>
        <dbReference type="PROSITE" id="PS50157"/>
    </source>
</evidence>
<dbReference type="EMBL" id="SWLB01000018">
    <property type="protein sequence ID" value="KAF3326262.1"/>
    <property type="molecule type" value="Genomic_DNA"/>
</dbReference>
<feature type="region of interest" description="Disordered" evidence="2">
    <location>
        <begin position="65"/>
        <end position="113"/>
    </location>
</feature>
<evidence type="ECO:0000313" key="4">
    <source>
        <dbReference type="EMBL" id="KAF3326262.1"/>
    </source>
</evidence>
<feature type="domain" description="C2H2-type" evidence="3">
    <location>
        <begin position="188"/>
        <end position="217"/>
    </location>
</feature>